<protein>
    <submittedName>
        <fullName evidence="7">Precorrin-6y C5,15-methyltransferase (Decarboxylating), CbiE subunit</fullName>
        <ecNumber evidence="7">2.1.1.132</ecNumber>
    </submittedName>
</protein>
<name>B6FXV1_PEPHT</name>
<comment type="pathway">
    <text evidence="1">Cofactor biosynthesis; adenosylcobalamin biosynthesis.</text>
</comment>
<keyword evidence="5" id="KW-0949">S-adenosyl-L-methionine</keyword>
<dbReference type="EMBL" id="ABWP01000028">
    <property type="protein sequence ID" value="EEA85666.1"/>
    <property type="molecule type" value="Genomic_DNA"/>
</dbReference>
<dbReference type="EC" id="2.1.1.132" evidence="7"/>
<dbReference type="Gene3D" id="3.30.950.10">
    <property type="entry name" value="Methyltransferase, Cobalt-precorrin-4 Transmethylase, Domain 2"/>
    <property type="match status" value="1"/>
</dbReference>
<dbReference type="eggNOG" id="COG2241">
    <property type="taxonomic scope" value="Bacteria"/>
</dbReference>
<evidence type="ECO:0000259" key="6">
    <source>
        <dbReference type="Pfam" id="PF00590"/>
    </source>
</evidence>
<dbReference type="NCBIfam" id="NF004456">
    <property type="entry name" value="PRK05787.1-4"/>
    <property type="match status" value="1"/>
</dbReference>
<dbReference type="NCBIfam" id="TIGR02467">
    <property type="entry name" value="CbiE"/>
    <property type="match status" value="1"/>
</dbReference>
<accession>B6FXV1</accession>
<proteinExistence type="predicted"/>
<feature type="domain" description="Tetrapyrrole methylase" evidence="6">
    <location>
        <begin position="5"/>
        <end position="187"/>
    </location>
</feature>
<evidence type="ECO:0000256" key="3">
    <source>
        <dbReference type="ARBA" id="ARBA00022603"/>
    </source>
</evidence>
<dbReference type="InterPro" id="IPR012818">
    <property type="entry name" value="CbiE"/>
</dbReference>
<reference evidence="7 8" key="2">
    <citation type="submission" date="2008-10" db="EMBL/GenBank/DDBJ databases">
        <title>Draft genome sequence of Clostridium hiranonis (DSM 13275).</title>
        <authorList>
            <person name="Sudarsanam P."/>
            <person name="Ley R."/>
            <person name="Guruge J."/>
            <person name="Turnbaugh P.J."/>
            <person name="Mahowald M."/>
            <person name="Liep D."/>
            <person name="Gordon J."/>
        </authorList>
    </citation>
    <scope>NUCLEOTIDE SEQUENCE [LARGE SCALE GENOMIC DNA]</scope>
    <source>
        <strain evidence="7 8">DSM 13275</strain>
    </source>
</reference>
<dbReference type="PANTHER" id="PTHR43182:SF1">
    <property type="entry name" value="COBALT-PRECORRIN-7 C(5)-METHYLTRANSFERASE"/>
    <property type="match status" value="1"/>
</dbReference>
<dbReference type="InterPro" id="IPR014777">
    <property type="entry name" value="4pyrrole_Mease_sub1"/>
</dbReference>
<dbReference type="InterPro" id="IPR000878">
    <property type="entry name" value="4pyrrol_Mease"/>
</dbReference>
<dbReference type="InterPro" id="IPR035996">
    <property type="entry name" value="4pyrrol_Methylase_sf"/>
</dbReference>
<gene>
    <name evidence="7" type="primary">cbiE</name>
    <name evidence="7" type="ORF">CLOHIR_00702</name>
</gene>
<evidence type="ECO:0000256" key="5">
    <source>
        <dbReference type="ARBA" id="ARBA00022691"/>
    </source>
</evidence>
<dbReference type="Pfam" id="PF00590">
    <property type="entry name" value="TP_methylase"/>
    <property type="match status" value="1"/>
</dbReference>
<organism evidence="7 8">
    <name type="scientific">Peptacetobacter hiranonis (strain DSM 13275 / JCM 10541 / KCTC 15199 / TO-931)</name>
    <name type="common">Clostridium hiranonis</name>
    <dbReference type="NCBI Taxonomy" id="500633"/>
    <lineage>
        <taxon>Bacteria</taxon>
        <taxon>Bacillati</taxon>
        <taxon>Bacillota</taxon>
        <taxon>Clostridia</taxon>
        <taxon>Peptostreptococcales</taxon>
        <taxon>Peptostreptococcaceae</taxon>
        <taxon>Peptacetobacter</taxon>
    </lineage>
</organism>
<dbReference type="Proteomes" id="UP000003178">
    <property type="component" value="Unassembled WGS sequence"/>
</dbReference>
<dbReference type="PANTHER" id="PTHR43182">
    <property type="entry name" value="COBALT-PRECORRIN-6B C(15)-METHYLTRANSFERASE (DECARBOXYLATING)"/>
    <property type="match status" value="1"/>
</dbReference>
<dbReference type="InterPro" id="IPR014776">
    <property type="entry name" value="4pyrrole_Mease_sub2"/>
</dbReference>
<dbReference type="GO" id="GO:0009236">
    <property type="term" value="P:cobalamin biosynthetic process"/>
    <property type="evidence" value="ECO:0007669"/>
    <property type="project" value="UniProtKB-UniPathway"/>
</dbReference>
<dbReference type="SUPFAM" id="SSF53790">
    <property type="entry name" value="Tetrapyrrole methylase"/>
    <property type="match status" value="1"/>
</dbReference>
<evidence type="ECO:0000313" key="8">
    <source>
        <dbReference type="Proteomes" id="UP000003178"/>
    </source>
</evidence>
<dbReference type="Gene3D" id="3.40.1010.10">
    <property type="entry name" value="Cobalt-precorrin-4 Transmethylase, Domain 1"/>
    <property type="match status" value="1"/>
</dbReference>
<dbReference type="InterPro" id="IPR050714">
    <property type="entry name" value="Cobalamin_biosynth_MTase"/>
</dbReference>
<sequence>MEEDMLNVVGIGPGNDGYITEVGKKIIAESDVLIGGKRNLEIFENFCGEKIVLGANLVEIKNYINENIEKNITVIASGDPSVYGIGKYLSKNVDNEKMEIIPGISSMQYMFSRIKVDMNDLYMTSSHGREPDFDYLLSHSKVCMVTDSKIGPREIAREIIKRDLKKTMAVGENLSYDNEKITIGKPEDILKIEKYDMNIVVILDDEQ</sequence>
<keyword evidence="4 7" id="KW-0808">Transferase</keyword>
<reference evidence="7 8" key="1">
    <citation type="submission" date="2008-09" db="EMBL/GenBank/DDBJ databases">
        <authorList>
            <person name="Fulton L."/>
            <person name="Clifton S."/>
            <person name="Fulton B."/>
            <person name="Xu J."/>
            <person name="Minx P."/>
            <person name="Pepin K.H."/>
            <person name="Johnson M."/>
            <person name="Thiruvilangam P."/>
            <person name="Bhonagiri V."/>
            <person name="Nash W.E."/>
            <person name="Mardis E.R."/>
            <person name="Wilson R.K."/>
        </authorList>
    </citation>
    <scope>NUCLEOTIDE SEQUENCE [LARGE SCALE GENOMIC DNA]</scope>
    <source>
        <strain evidence="7 8">DSM 13275</strain>
    </source>
</reference>
<dbReference type="UniPathway" id="UPA00148"/>
<dbReference type="GO" id="GO:0008276">
    <property type="term" value="F:protein methyltransferase activity"/>
    <property type="evidence" value="ECO:0007669"/>
    <property type="project" value="InterPro"/>
</dbReference>
<dbReference type="AlphaFoldDB" id="B6FXV1"/>
<evidence type="ECO:0000256" key="2">
    <source>
        <dbReference type="ARBA" id="ARBA00022573"/>
    </source>
</evidence>
<dbReference type="GO" id="GO:0046025">
    <property type="term" value="F:precorrin-6Y C5,15-methyltransferase (decarboxylating) activity"/>
    <property type="evidence" value="ECO:0007669"/>
    <property type="project" value="UniProtKB-EC"/>
</dbReference>
<evidence type="ECO:0000313" key="7">
    <source>
        <dbReference type="EMBL" id="EEA85666.1"/>
    </source>
</evidence>
<keyword evidence="2" id="KW-0169">Cobalamin biosynthesis</keyword>
<dbReference type="GO" id="GO:0032259">
    <property type="term" value="P:methylation"/>
    <property type="evidence" value="ECO:0007669"/>
    <property type="project" value="UniProtKB-KW"/>
</dbReference>
<keyword evidence="3 7" id="KW-0489">Methyltransferase</keyword>
<dbReference type="CDD" id="cd11644">
    <property type="entry name" value="Precorrin-6Y-MT"/>
    <property type="match status" value="1"/>
</dbReference>
<keyword evidence="8" id="KW-1185">Reference proteome</keyword>
<dbReference type="HOGENOM" id="CLU_089162_2_0_9"/>
<evidence type="ECO:0000256" key="1">
    <source>
        <dbReference type="ARBA" id="ARBA00004953"/>
    </source>
</evidence>
<comment type="caution">
    <text evidence="7">The sequence shown here is derived from an EMBL/GenBank/DDBJ whole genome shotgun (WGS) entry which is preliminary data.</text>
</comment>
<dbReference type="STRING" id="500633.CLOHIR_00702"/>
<evidence type="ECO:0000256" key="4">
    <source>
        <dbReference type="ARBA" id="ARBA00022679"/>
    </source>
</evidence>